<dbReference type="OrthoDB" id="557705at2"/>
<dbReference type="PROSITE" id="PS50925">
    <property type="entry name" value="BLUF"/>
    <property type="match status" value="1"/>
</dbReference>
<reference evidence="3 4" key="1">
    <citation type="journal article" date="2013" name="Genome Announc.">
        <title>Genome Sequence of the Polycyclic Aromatic Hydrocarbon-Degrading Bacterium Strain Marinobacter nanhaiticus D15-8WT.</title>
        <authorList>
            <person name="Cui Z."/>
            <person name="Gao W."/>
            <person name="Li Q."/>
            <person name="Xu G."/>
            <person name="Zheng L."/>
        </authorList>
    </citation>
    <scope>NUCLEOTIDE SEQUENCE [LARGE SCALE GENOMIC DNA]</scope>
    <source>
        <strain evidence="3 4">D15-8W</strain>
    </source>
</reference>
<dbReference type="GO" id="GO:0071949">
    <property type="term" value="F:FAD binding"/>
    <property type="evidence" value="ECO:0007669"/>
    <property type="project" value="InterPro"/>
</dbReference>
<keyword evidence="1" id="KW-0472">Membrane</keyword>
<evidence type="ECO:0000313" key="4">
    <source>
        <dbReference type="Proteomes" id="UP000013165"/>
    </source>
</evidence>
<keyword evidence="1" id="KW-1133">Transmembrane helix</keyword>
<dbReference type="GO" id="GO:0009882">
    <property type="term" value="F:blue light photoreceptor activity"/>
    <property type="evidence" value="ECO:0007669"/>
    <property type="project" value="InterPro"/>
</dbReference>
<dbReference type="SMART" id="SM01034">
    <property type="entry name" value="BLUF"/>
    <property type="match status" value="1"/>
</dbReference>
<dbReference type="InterPro" id="IPR036046">
    <property type="entry name" value="Acylphosphatase-like_dom_sf"/>
</dbReference>
<comment type="caution">
    <text evidence="3">The sequence shown here is derived from an EMBL/GenBank/DDBJ whole genome shotgun (WGS) entry which is preliminary data.</text>
</comment>
<keyword evidence="1" id="KW-0812">Transmembrane</keyword>
<dbReference type="EMBL" id="APLQ01000014">
    <property type="protein sequence ID" value="ENO13265.1"/>
    <property type="molecule type" value="Genomic_DNA"/>
</dbReference>
<sequence>MGLIRLVYASEATFAEQPDEQGIEPHVGRILMASRRNNPTLGLVGGLYYGDGHFFQCLEGESGKVHDLYNRIRDDDRHRKVTLLLEEPIDDYAFEDWSMKYVPLETSVTSFLNQRGLESFDPFAFDAATTRAMVHLMRRESDRAPTMGAAKSLAADSAPAGMARAGLVAVAVVIVVVAIAASWFLV</sequence>
<dbReference type="InterPro" id="IPR007024">
    <property type="entry name" value="BLUF_domain"/>
</dbReference>
<feature type="domain" description="BLUF" evidence="2">
    <location>
        <begin position="3"/>
        <end position="100"/>
    </location>
</feature>
<evidence type="ECO:0000259" key="2">
    <source>
        <dbReference type="PROSITE" id="PS50925"/>
    </source>
</evidence>
<dbReference type="Gene3D" id="3.30.70.100">
    <property type="match status" value="1"/>
</dbReference>
<name>N6VT02_9GAMM</name>
<proteinExistence type="predicted"/>
<dbReference type="AlphaFoldDB" id="N6VT02"/>
<feature type="transmembrane region" description="Helical" evidence="1">
    <location>
        <begin position="165"/>
        <end position="185"/>
    </location>
</feature>
<dbReference type="SUPFAM" id="SSF54975">
    <property type="entry name" value="Acylphosphatase/BLUF domain-like"/>
    <property type="match status" value="1"/>
</dbReference>
<keyword evidence="4" id="KW-1185">Reference proteome</keyword>
<protein>
    <submittedName>
        <fullName evidence="3">BLUF domain-containing protein</fullName>
    </submittedName>
</protein>
<evidence type="ECO:0000256" key="1">
    <source>
        <dbReference type="SAM" id="Phobius"/>
    </source>
</evidence>
<gene>
    <name evidence="3" type="ORF">J057_17755</name>
</gene>
<accession>N6VT02</accession>
<dbReference type="Pfam" id="PF04940">
    <property type="entry name" value="BLUF"/>
    <property type="match status" value="1"/>
</dbReference>
<dbReference type="STRING" id="626887.J057_17755"/>
<dbReference type="Proteomes" id="UP000013165">
    <property type="component" value="Unassembled WGS sequence"/>
</dbReference>
<dbReference type="RefSeq" id="WP_004581490.1">
    <property type="nucleotide sequence ID" value="NZ_AP028878.1"/>
</dbReference>
<dbReference type="HOGENOM" id="CLU_097099_1_0_6"/>
<organism evidence="3 4">
    <name type="scientific">Marinobacter nanhaiticus D15-8W</name>
    <dbReference type="NCBI Taxonomy" id="626887"/>
    <lineage>
        <taxon>Bacteria</taxon>
        <taxon>Pseudomonadati</taxon>
        <taxon>Pseudomonadota</taxon>
        <taxon>Gammaproteobacteria</taxon>
        <taxon>Pseudomonadales</taxon>
        <taxon>Marinobacteraceae</taxon>
        <taxon>Marinobacter</taxon>
    </lineage>
</organism>
<dbReference type="PATRIC" id="fig|626887.3.peg.3548"/>
<evidence type="ECO:0000313" key="3">
    <source>
        <dbReference type="EMBL" id="ENO13265.1"/>
    </source>
</evidence>
<dbReference type="eggNOG" id="COG3804">
    <property type="taxonomic scope" value="Bacteria"/>
</dbReference>